<dbReference type="RefSeq" id="WP_066138704.1">
    <property type="nucleotide sequence ID" value="NZ_CBCSGM010000001.1"/>
</dbReference>
<evidence type="ECO:0000259" key="4">
    <source>
        <dbReference type="PROSITE" id="PS51462"/>
    </source>
</evidence>
<keyword evidence="2 3" id="KW-0378">Hydrolase</keyword>
<keyword evidence="6" id="KW-1185">Reference proteome</keyword>
<dbReference type="Pfam" id="PF00293">
    <property type="entry name" value="NUDIX"/>
    <property type="match status" value="1"/>
</dbReference>
<feature type="domain" description="Nudix hydrolase" evidence="4">
    <location>
        <begin position="31"/>
        <end position="152"/>
    </location>
</feature>
<dbReference type="InterPro" id="IPR000086">
    <property type="entry name" value="NUDIX_hydrolase_dom"/>
</dbReference>
<dbReference type="PROSITE" id="PS00893">
    <property type="entry name" value="NUDIX_BOX"/>
    <property type="match status" value="1"/>
</dbReference>
<dbReference type="STRING" id="1348624.GCA_001591545_01347"/>
<sequence length="152" mass="18172">MTILINKSGHVFLDFLIVEENEIMNYVADAPLTHSLVVVKYQEKFLIMFNKWRKHWELAGGMIDEGETPRQCAVRELFEETNQRIDDIRFKGLMKLQLKPDDRMEYGALFIGDIKELRPFEENEETEQIIFWDQKTDIGYIDEIDEKLLEYY</sequence>
<dbReference type="GO" id="GO:0016787">
    <property type="term" value="F:hydrolase activity"/>
    <property type="evidence" value="ECO:0007669"/>
    <property type="project" value="UniProtKB-KW"/>
</dbReference>
<dbReference type="Gene3D" id="3.90.79.10">
    <property type="entry name" value="Nucleoside Triphosphate Pyrophosphohydrolase"/>
    <property type="match status" value="1"/>
</dbReference>
<name>A0A2X4WG90_LEDLE</name>
<dbReference type="AlphaFoldDB" id="A0A2X4WG90"/>
<dbReference type="SUPFAM" id="SSF55811">
    <property type="entry name" value="Nudix"/>
    <property type="match status" value="1"/>
</dbReference>
<gene>
    <name evidence="5" type="ORF">NCTC4824_02295</name>
</gene>
<accession>A0A2X4WG90</accession>
<protein>
    <submittedName>
        <fullName evidence="5">MutT/NUDIX family protein</fullName>
    </submittedName>
</protein>
<dbReference type="PROSITE" id="PS51462">
    <property type="entry name" value="NUDIX"/>
    <property type="match status" value="1"/>
</dbReference>
<dbReference type="PANTHER" id="PTHR43046">
    <property type="entry name" value="GDP-MANNOSE MANNOSYL HYDROLASE"/>
    <property type="match status" value="1"/>
</dbReference>
<evidence type="ECO:0000256" key="1">
    <source>
        <dbReference type="ARBA" id="ARBA00001946"/>
    </source>
</evidence>
<evidence type="ECO:0000256" key="2">
    <source>
        <dbReference type="ARBA" id="ARBA00022801"/>
    </source>
</evidence>
<evidence type="ECO:0000313" key="5">
    <source>
        <dbReference type="EMBL" id="SQI58918.1"/>
    </source>
</evidence>
<dbReference type="InterPro" id="IPR015797">
    <property type="entry name" value="NUDIX_hydrolase-like_dom_sf"/>
</dbReference>
<evidence type="ECO:0000256" key="3">
    <source>
        <dbReference type="RuleBase" id="RU003476"/>
    </source>
</evidence>
<evidence type="ECO:0000313" key="6">
    <source>
        <dbReference type="Proteomes" id="UP000249134"/>
    </source>
</evidence>
<dbReference type="PANTHER" id="PTHR43046:SF2">
    <property type="entry name" value="8-OXO-DGTP DIPHOSPHATASE-RELATED"/>
    <property type="match status" value="1"/>
</dbReference>
<dbReference type="InterPro" id="IPR020476">
    <property type="entry name" value="Nudix_hydrolase"/>
</dbReference>
<comment type="similarity">
    <text evidence="3">Belongs to the Nudix hydrolase family.</text>
</comment>
<dbReference type="Proteomes" id="UP000249134">
    <property type="component" value="Chromosome 1"/>
</dbReference>
<reference evidence="5 6" key="1">
    <citation type="submission" date="2018-06" db="EMBL/GenBank/DDBJ databases">
        <authorList>
            <consortium name="Pathogen Informatics"/>
            <person name="Doyle S."/>
        </authorList>
    </citation>
    <scope>NUCLEOTIDE SEQUENCE [LARGE SCALE GENOMIC DNA]</scope>
    <source>
        <strain evidence="5 6">NCTC4824</strain>
    </source>
</reference>
<comment type="cofactor">
    <cofactor evidence="1">
        <name>Mg(2+)</name>
        <dbReference type="ChEBI" id="CHEBI:18420"/>
    </cofactor>
</comment>
<dbReference type="KEGG" id="blen:NCTC4824_02295"/>
<dbReference type="PRINTS" id="PR00502">
    <property type="entry name" value="NUDIXFAMILY"/>
</dbReference>
<organism evidence="5 6">
    <name type="scientific">Lederbergia lenta</name>
    <name type="common">Bacillus lentus</name>
    <dbReference type="NCBI Taxonomy" id="1467"/>
    <lineage>
        <taxon>Bacteria</taxon>
        <taxon>Bacillati</taxon>
        <taxon>Bacillota</taxon>
        <taxon>Bacilli</taxon>
        <taxon>Bacillales</taxon>
        <taxon>Bacillaceae</taxon>
        <taxon>Lederbergia</taxon>
    </lineage>
</organism>
<dbReference type="InterPro" id="IPR020084">
    <property type="entry name" value="NUDIX_hydrolase_CS"/>
</dbReference>
<proteinExistence type="inferred from homology"/>
<dbReference type="EMBL" id="LS483476">
    <property type="protein sequence ID" value="SQI58918.1"/>
    <property type="molecule type" value="Genomic_DNA"/>
</dbReference>